<dbReference type="AlphaFoldDB" id="A0AAV7I2D3"/>
<name>A0AAV7I2D3_COTGL</name>
<reference evidence="1 2" key="1">
    <citation type="journal article" date="2021" name="J. Hered.">
        <title>A chromosome-level genome assembly of the parasitoid wasp, Cotesia glomerata (Hymenoptera: Braconidae).</title>
        <authorList>
            <person name="Pinto B.J."/>
            <person name="Weis J.J."/>
            <person name="Gamble T."/>
            <person name="Ode P.J."/>
            <person name="Paul R."/>
            <person name="Zaspel J.M."/>
        </authorList>
    </citation>
    <scope>NUCLEOTIDE SEQUENCE [LARGE SCALE GENOMIC DNA]</scope>
    <source>
        <strain evidence="1">CgM1</strain>
    </source>
</reference>
<evidence type="ECO:0000313" key="1">
    <source>
        <dbReference type="EMBL" id="KAH0539973.1"/>
    </source>
</evidence>
<protein>
    <submittedName>
        <fullName evidence="1">Uncharacterized protein</fullName>
    </submittedName>
</protein>
<dbReference type="EMBL" id="JAHXZJ010002609">
    <property type="protein sequence ID" value="KAH0539973.1"/>
    <property type="molecule type" value="Genomic_DNA"/>
</dbReference>
<proteinExistence type="predicted"/>
<keyword evidence="2" id="KW-1185">Reference proteome</keyword>
<gene>
    <name evidence="1" type="ORF">KQX54_010567</name>
</gene>
<dbReference type="Proteomes" id="UP000826195">
    <property type="component" value="Unassembled WGS sequence"/>
</dbReference>
<organism evidence="1 2">
    <name type="scientific">Cotesia glomerata</name>
    <name type="common">Lepidopteran parasitic wasp</name>
    <name type="synonym">Apanteles glomeratus</name>
    <dbReference type="NCBI Taxonomy" id="32391"/>
    <lineage>
        <taxon>Eukaryota</taxon>
        <taxon>Metazoa</taxon>
        <taxon>Ecdysozoa</taxon>
        <taxon>Arthropoda</taxon>
        <taxon>Hexapoda</taxon>
        <taxon>Insecta</taxon>
        <taxon>Pterygota</taxon>
        <taxon>Neoptera</taxon>
        <taxon>Endopterygota</taxon>
        <taxon>Hymenoptera</taxon>
        <taxon>Apocrita</taxon>
        <taxon>Ichneumonoidea</taxon>
        <taxon>Braconidae</taxon>
        <taxon>Microgastrinae</taxon>
        <taxon>Cotesia</taxon>
    </lineage>
</organism>
<evidence type="ECO:0000313" key="2">
    <source>
        <dbReference type="Proteomes" id="UP000826195"/>
    </source>
</evidence>
<accession>A0AAV7I2D3</accession>
<sequence>MVKISVDRISNMSSSVECSALSSCETTGTDEYSLLSSQKVTTETLGSNGGFVPLREFLDKFPLPRVVRIEDGGSRPILLYKQQPRSLRVTATLLMNRYRHDIKVGPEIVIPEGYPGE</sequence>
<comment type="caution">
    <text evidence="1">The sequence shown here is derived from an EMBL/GenBank/DDBJ whole genome shotgun (WGS) entry which is preliminary data.</text>
</comment>